<evidence type="ECO:0000256" key="5">
    <source>
        <dbReference type="SAM" id="MobiDB-lite"/>
    </source>
</evidence>
<evidence type="ECO:0000259" key="6">
    <source>
        <dbReference type="PROSITE" id="PS50303"/>
    </source>
</evidence>
<dbReference type="PROSITE" id="PS50302">
    <property type="entry name" value="PUM"/>
    <property type="match status" value="1"/>
</dbReference>
<dbReference type="PROSITE" id="PS50303">
    <property type="entry name" value="PUM_HD"/>
    <property type="match status" value="1"/>
</dbReference>
<dbReference type="EMBL" id="GCHU01018867">
    <property type="protein sequence ID" value="JAG86117.1"/>
    <property type="molecule type" value="Transcribed_RNA"/>
</dbReference>
<dbReference type="Gene3D" id="1.25.10.10">
    <property type="entry name" value="Leucine-rich Repeat Variant"/>
    <property type="match status" value="1"/>
</dbReference>
<name>A0A0C9S2K7_9CONI</name>
<dbReference type="SMART" id="SM00025">
    <property type="entry name" value="Pumilio"/>
    <property type="match status" value="6"/>
</dbReference>
<dbReference type="InterPro" id="IPR016024">
    <property type="entry name" value="ARM-type_fold"/>
</dbReference>
<evidence type="ECO:0000313" key="7">
    <source>
        <dbReference type="EMBL" id="JAG86117.1"/>
    </source>
</evidence>
<feature type="domain" description="PUM-HD" evidence="6">
    <location>
        <begin position="123"/>
        <end position="478"/>
    </location>
</feature>
<dbReference type="InterPro" id="IPR040059">
    <property type="entry name" value="PUM3"/>
</dbReference>
<dbReference type="AlphaFoldDB" id="A0A0C9S2K7"/>
<accession>A0A0C9S2K7</accession>
<keyword evidence="3" id="KW-0694">RNA-binding</keyword>
<feature type="compositionally biased region" description="Basic residues" evidence="5">
    <location>
        <begin position="73"/>
        <end position="84"/>
    </location>
</feature>
<dbReference type="InterPro" id="IPR011989">
    <property type="entry name" value="ARM-like"/>
</dbReference>
<dbReference type="SUPFAM" id="SSF48371">
    <property type="entry name" value="ARM repeat"/>
    <property type="match status" value="1"/>
</dbReference>
<feature type="compositionally biased region" description="Basic and acidic residues" evidence="5">
    <location>
        <begin position="48"/>
        <end position="57"/>
    </location>
</feature>
<evidence type="ECO:0000256" key="4">
    <source>
        <dbReference type="PROSITE-ProRule" id="PRU00317"/>
    </source>
</evidence>
<dbReference type="PANTHER" id="PTHR13389">
    <property type="entry name" value="PUMILIO HOMOLOG 3"/>
    <property type="match status" value="1"/>
</dbReference>
<feature type="compositionally biased region" description="Basic and acidic residues" evidence="5">
    <location>
        <begin position="85"/>
        <end position="112"/>
    </location>
</feature>
<dbReference type="GO" id="GO:0003729">
    <property type="term" value="F:mRNA binding"/>
    <property type="evidence" value="ECO:0007669"/>
    <property type="project" value="TreeGrafter"/>
</dbReference>
<dbReference type="Pfam" id="PF22493">
    <property type="entry name" value="PUF_NOP9"/>
    <property type="match status" value="1"/>
</dbReference>
<evidence type="ECO:0000256" key="1">
    <source>
        <dbReference type="ARBA" id="ARBA00022737"/>
    </source>
</evidence>
<dbReference type="GO" id="GO:0006417">
    <property type="term" value="P:regulation of translation"/>
    <property type="evidence" value="ECO:0007669"/>
    <property type="project" value="UniProtKB-KW"/>
</dbReference>
<sequence length="699" mass="78346">MSAGPPEKSDKKRKRISISNEKEEPKRGRKFPKQRKENKSPAKIQVSKSEKEVENDKPYITSRPFKAKSEKFKNKKPPHGKGAKIRSDKSTTESDAKDGSKVDRKKLKEITENRKRKRKPYYDLQKELVALWEKMRQRNIKIEERSKLITETLSKMKGKIPDIAGSHVTSRVLQTCVKYCQPAERDCVYEELRPHFLKLACNTYAVHLVTKMLDHANKEQLKGMISSLHGHVAPFLRHPVGSAVVEHAYKLGHANQKQDLLSEIYSAEFRLFKGIIPKGKGRVLDLLSGELPSKRSSILEHMTLALQPIIEKGIVDHSIVHRALGEYLSIADKSSVADVIQQLSGPLLVRIIHTRDGSKVGALCIIHGNAKERKKIIKGMKGNVGKIAHDEYGSVVLLCILSCVDDTNIVSKIIVRELEKSLKELSLDKYGRRPLLHLLCPNAPRYFSPDVLATLRSTVASLSTSTKEELPKSMDNESSGCLKGPSEILNLDHVDGENDQNQRMDDKHEEDLQASDSLEKISKKEPYTRRVELLIKSGLAQKLTEMCIENVGELLKSQYGKDIIFEIASGGAEGILWKEAAGTVTSLHRAIADLGALPQTNEGMQTDEHLFIQYHSSRTIRKLILESHVPEGVDASSFASILWDVALKGRCKLWAQGHSEKVVSAFMNTADIEVKKKAKSELQPLIDAGKLKISNDRHV</sequence>
<protein>
    <submittedName>
        <fullName evidence="7">TSA: Wollemia nobilis Ref_Wollemi_Transcript_18990_2729 transcribed RNA sequence</fullName>
    </submittedName>
</protein>
<feature type="compositionally biased region" description="Basic and acidic residues" evidence="5">
    <location>
        <begin position="466"/>
        <end position="475"/>
    </location>
</feature>
<reference evidence="7" key="1">
    <citation type="submission" date="2015-02" db="EMBL/GenBank/DDBJ databases">
        <title>A transcriptome of Wollemia nobilis - a relic of Gondwana.</title>
        <authorList>
            <person name="Chia J.Y."/>
            <person name="Leong Y.S."/>
            <person name="Abdul Karim S."/>
            <person name="Wan Azmi N."/>
            <person name="Hercus R."/>
            <person name="Croft L."/>
        </authorList>
    </citation>
    <scope>NUCLEOTIDE SEQUENCE</scope>
    <source>
        <strain evidence="7">MaeBrown</strain>
        <tissue evidence="7">Leaf</tissue>
    </source>
</reference>
<dbReference type="GO" id="GO:0005730">
    <property type="term" value="C:nucleolus"/>
    <property type="evidence" value="ECO:0007669"/>
    <property type="project" value="TreeGrafter"/>
</dbReference>
<feature type="region of interest" description="Disordered" evidence="5">
    <location>
        <begin position="1"/>
        <end position="112"/>
    </location>
</feature>
<keyword evidence="2" id="KW-0810">Translation regulation</keyword>
<evidence type="ECO:0000256" key="3">
    <source>
        <dbReference type="ARBA" id="ARBA00022884"/>
    </source>
</evidence>
<dbReference type="Pfam" id="PF08144">
    <property type="entry name" value="CPL"/>
    <property type="match status" value="1"/>
</dbReference>
<feature type="compositionally biased region" description="Basic and acidic residues" evidence="5">
    <location>
        <begin position="490"/>
        <end position="521"/>
    </location>
</feature>
<dbReference type="InterPro" id="IPR033133">
    <property type="entry name" value="PUM-HD"/>
</dbReference>
<dbReference type="InterPro" id="IPR001313">
    <property type="entry name" value="Pumilio_RNA-bd_rpt"/>
</dbReference>
<feature type="repeat" description="Pumilio" evidence="4">
    <location>
        <begin position="191"/>
        <end position="226"/>
    </location>
</feature>
<evidence type="ECO:0000256" key="2">
    <source>
        <dbReference type="ARBA" id="ARBA00022845"/>
    </source>
</evidence>
<dbReference type="InterPro" id="IPR012959">
    <property type="entry name" value="CPL_dom"/>
</dbReference>
<dbReference type="PANTHER" id="PTHR13389:SF0">
    <property type="entry name" value="PUMILIO HOMOLOG 3"/>
    <property type="match status" value="1"/>
</dbReference>
<proteinExistence type="predicted"/>
<organism evidence="7">
    <name type="scientific">Wollemia nobilis</name>
    <dbReference type="NCBI Taxonomy" id="56998"/>
    <lineage>
        <taxon>Eukaryota</taxon>
        <taxon>Viridiplantae</taxon>
        <taxon>Streptophyta</taxon>
        <taxon>Embryophyta</taxon>
        <taxon>Tracheophyta</taxon>
        <taxon>Spermatophyta</taxon>
        <taxon>Pinopsida</taxon>
        <taxon>Pinidae</taxon>
        <taxon>Conifers II</taxon>
        <taxon>Araucariales</taxon>
        <taxon>Araucariaceae</taxon>
        <taxon>Wollemia</taxon>
    </lineage>
</organism>
<keyword evidence="1" id="KW-0677">Repeat</keyword>
<feature type="region of interest" description="Disordered" evidence="5">
    <location>
        <begin position="464"/>
        <end position="521"/>
    </location>
</feature>